<evidence type="ECO:0000313" key="2">
    <source>
        <dbReference type="Proteomes" id="UP000815325"/>
    </source>
</evidence>
<comment type="caution">
    <text evidence="1">The sequence shown here is derived from an EMBL/GenBank/DDBJ whole genome shotgun (WGS) entry which is preliminary data.</text>
</comment>
<dbReference type="EMBL" id="MU069561">
    <property type="protein sequence ID" value="KAF5838934.1"/>
    <property type="molecule type" value="Genomic_DNA"/>
</dbReference>
<keyword evidence="2" id="KW-1185">Reference proteome</keyword>
<organism evidence="1 2">
    <name type="scientific">Dunaliella salina</name>
    <name type="common">Green alga</name>
    <name type="synonym">Protococcus salinus</name>
    <dbReference type="NCBI Taxonomy" id="3046"/>
    <lineage>
        <taxon>Eukaryota</taxon>
        <taxon>Viridiplantae</taxon>
        <taxon>Chlorophyta</taxon>
        <taxon>core chlorophytes</taxon>
        <taxon>Chlorophyceae</taxon>
        <taxon>CS clade</taxon>
        <taxon>Chlamydomonadales</taxon>
        <taxon>Dunaliellaceae</taxon>
        <taxon>Dunaliella</taxon>
    </lineage>
</organism>
<gene>
    <name evidence="1" type="ORF">DUNSADRAFT_1950</name>
</gene>
<dbReference type="Proteomes" id="UP000815325">
    <property type="component" value="Unassembled WGS sequence"/>
</dbReference>
<proteinExistence type="predicted"/>
<reference evidence="1" key="1">
    <citation type="submission" date="2017-08" db="EMBL/GenBank/DDBJ databases">
        <authorList>
            <person name="Polle J.E."/>
            <person name="Barry K."/>
            <person name="Cushman J."/>
            <person name="Schmutz J."/>
            <person name="Tran D."/>
            <person name="Hathwaick L.T."/>
            <person name="Yim W.C."/>
            <person name="Jenkins J."/>
            <person name="Mckie-Krisberg Z.M."/>
            <person name="Prochnik S."/>
            <person name="Lindquist E."/>
            <person name="Dockter R.B."/>
            <person name="Adam C."/>
            <person name="Molina H."/>
            <person name="Bunkerborg J."/>
            <person name="Jin E."/>
            <person name="Buchheim M."/>
            <person name="Magnuson J."/>
        </authorList>
    </citation>
    <scope>NUCLEOTIDE SEQUENCE</scope>
    <source>
        <strain evidence="1">CCAP 19/18</strain>
    </source>
</reference>
<sequence>MFYDNAHMPASGKTCQMGIVSQDGLGCYHPPYLTCILGAYRIRTSRYNGCSCLPCQVSSQVHAFCVNALKEDE</sequence>
<protein>
    <recommendedName>
        <fullName evidence="3">Encoded protein</fullName>
    </recommendedName>
</protein>
<accession>A0ABQ7GWF4</accession>
<evidence type="ECO:0008006" key="3">
    <source>
        <dbReference type="Google" id="ProtNLM"/>
    </source>
</evidence>
<name>A0ABQ7GWF4_DUNSA</name>
<evidence type="ECO:0000313" key="1">
    <source>
        <dbReference type="EMBL" id="KAF5838934.1"/>
    </source>
</evidence>